<feature type="transmembrane region" description="Helical" evidence="8">
    <location>
        <begin position="6"/>
        <end position="21"/>
    </location>
</feature>
<organism evidence="10 11">
    <name type="scientific">OM182 bacterium MED-G24</name>
    <dbReference type="NCBI Taxonomy" id="1986255"/>
    <lineage>
        <taxon>Bacteria</taxon>
        <taxon>Pseudomonadati</taxon>
        <taxon>Pseudomonadota</taxon>
        <taxon>Gammaproteobacteria</taxon>
        <taxon>OMG group</taxon>
        <taxon>OM182 clade</taxon>
    </lineage>
</organism>
<evidence type="ECO:0000256" key="4">
    <source>
        <dbReference type="ARBA" id="ARBA00022737"/>
    </source>
</evidence>
<evidence type="ECO:0000256" key="7">
    <source>
        <dbReference type="SAM" id="MobiDB-lite"/>
    </source>
</evidence>
<name>A0A2A5WWB5_9GAMM</name>
<comment type="subcellular location">
    <subcellularLocation>
        <location evidence="1">Membrane</location>
        <topology evidence="1">Multi-pass membrane protein</topology>
    </subcellularLocation>
</comment>
<accession>A0A2A5WWB5</accession>
<feature type="region of interest" description="Disordered" evidence="7">
    <location>
        <begin position="297"/>
        <end position="334"/>
    </location>
</feature>
<feature type="transmembrane region" description="Helical" evidence="8">
    <location>
        <begin position="469"/>
        <end position="487"/>
    </location>
</feature>
<evidence type="ECO:0000256" key="1">
    <source>
        <dbReference type="ARBA" id="ARBA00004141"/>
    </source>
</evidence>
<keyword evidence="6 8" id="KW-0472">Membrane</keyword>
<keyword evidence="4" id="KW-0677">Repeat</keyword>
<dbReference type="EMBL" id="NTKD01000011">
    <property type="protein sequence ID" value="PDH40517.1"/>
    <property type="molecule type" value="Genomic_DNA"/>
</dbReference>
<reference evidence="10 11" key="1">
    <citation type="submission" date="2017-08" db="EMBL/GenBank/DDBJ databases">
        <title>Fine stratification of microbial communities through a metagenomic profile of the photic zone.</title>
        <authorList>
            <person name="Haro-Moreno J.M."/>
            <person name="Lopez-Perez M."/>
            <person name="De La Torre J."/>
            <person name="Picazo A."/>
            <person name="Camacho A."/>
            <person name="Rodriguez-Valera F."/>
        </authorList>
    </citation>
    <scope>NUCLEOTIDE SEQUENCE [LARGE SCALE GENOMIC DNA]</scope>
    <source>
        <strain evidence="10">MED-G24</strain>
    </source>
</reference>
<keyword evidence="3 8" id="KW-0812">Transmembrane</keyword>
<feature type="transmembrane region" description="Helical" evidence="8">
    <location>
        <begin position="499"/>
        <end position="520"/>
    </location>
</feature>
<feature type="transmembrane region" description="Helical" evidence="8">
    <location>
        <begin position="52"/>
        <end position="71"/>
    </location>
</feature>
<feature type="transmembrane region" description="Helical" evidence="8">
    <location>
        <begin position="179"/>
        <end position="199"/>
    </location>
</feature>
<dbReference type="PROSITE" id="PS51202">
    <property type="entry name" value="RCK_C"/>
    <property type="match status" value="2"/>
</dbReference>
<dbReference type="GO" id="GO:0005886">
    <property type="term" value="C:plasma membrane"/>
    <property type="evidence" value="ECO:0007669"/>
    <property type="project" value="TreeGrafter"/>
</dbReference>
<dbReference type="InterPro" id="IPR006037">
    <property type="entry name" value="RCK_C"/>
</dbReference>
<proteinExistence type="predicted"/>
<feature type="transmembrane region" description="Helical" evidence="8">
    <location>
        <begin position="28"/>
        <end position="46"/>
    </location>
</feature>
<keyword evidence="2" id="KW-0813">Transport</keyword>
<evidence type="ECO:0000256" key="2">
    <source>
        <dbReference type="ARBA" id="ARBA00022448"/>
    </source>
</evidence>
<feature type="transmembrane region" description="Helical" evidence="8">
    <location>
        <begin position="424"/>
        <end position="457"/>
    </location>
</feature>
<dbReference type="Proteomes" id="UP000219327">
    <property type="component" value="Unassembled WGS sequence"/>
</dbReference>
<evidence type="ECO:0000313" key="10">
    <source>
        <dbReference type="EMBL" id="PDH40517.1"/>
    </source>
</evidence>
<dbReference type="GO" id="GO:0006813">
    <property type="term" value="P:potassium ion transport"/>
    <property type="evidence" value="ECO:0007669"/>
    <property type="project" value="InterPro"/>
</dbReference>
<dbReference type="GO" id="GO:0008324">
    <property type="term" value="F:monoatomic cation transmembrane transporter activity"/>
    <property type="evidence" value="ECO:0007669"/>
    <property type="project" value="InterPro"/>
</dbReference>
<dbReference type="PANTHER" id="PTHR43652">
    <property type="entry name" value="BASIC AMINO ACID ANTIPORTER YFCC-RELATED"/>
    <property type="match status" value="1"/>
</dbReference>
<feature type="domain" description="RCK C-terminal" evidence="9">
    <location>
        <begin position="204"/>
        <end position="289"/>
    </location>
</feature>
<dbReference type="PANTHER" id="PTHR43652:SF2">
    <property type="entry name" value="BASIC AMINO ACID ANTIPORTER YFCC-RELATED"/>
    <property type="match status" value="1"/>
</dbReference>
<dbReference type="InterPro" id="IPR051679">
    <property type="entry name" value="DASS-Related_Transporters"/>
</dbReference>
<feature type="domain" description="RCK C-terminal" evidence="9">
    <location>
        <begin position="322"/>
        <end position="406"/>
    </location>
</feature>
<keyword evidence="5 8" id="KW-1133">Transmembrane helix</keyword>
<feature type="compositionally biased region" description="Basic and acidic residues" evidence="7">
    <location>
        <begin position="297"/>
        <end position="313"/>
    </location>
</feature>
<evidence type="ECO:0000259" key="9">
    <source>
        <dbReference type="PROSITE" id="PS51202"/>
    </source>
</evidence>
<dbReference type="SUPFAM" id="SSF116726">
    <property type="entry name" value="TrkA C-terminal domain-like"/>
    <property type="match status" value="2"/>
</dbReference>
<evidence type="ECO:0000256" key="3">
    <source>
        <dbReference type="ARBA" id="ARBA00022692"/>
    </source>
</evidence>
<gene>
    <name evidence="10" type="ORF">CNE99_03475</name>
</gene>
<feature type="transmembrane region" description="Helical" evidence="8">
    <location>
        <begin position="138"/>
        <end position="159"/>
    </location>
</feature>
<dbReference type="Pfam" id="PF03600">
    <property type="entry name" value="CitMHS"/>
    <property type="match status" value="1"/>
</dbReference>
<dbReference type="AlphaFoldDB" id="A0A2A5WWB5"/>
<protein>
    <submittedName>
        <fullName evidence="10">SLC13 family permease</fullName>
    </submittedName>
</protein>
<dbReference type="InterPro" id="IPR036721">
    <property type="entry name" value="RCK_C_sf"/>
</dbReference>
<dbReference type="Gene3D" id="3.30.70.1450">
    <property type="entry name" value="Regulator of K+ conductance, C-terminal domain"/>
    <property type="match status" value="2"/>
</dbReference>
<feature type="transmembrane region" description="Helical" evidence="8">
    <location>
        <begin position="592"/>
        <end position="612"/>
    </location>
</feature>
<comment type="caution">
    <text evidence="10">The sequence shown here is derived from an EMBL/GenBank/DDBJ whole genome shotgun (WGS) entry which is preliminary data.</text>
</comment>
<sequence length="615" mass="64662">MVNDQLVLLSIVVVMITLFISGKWRHDLVALGCLIACIIAGLVPASDAFQGFGHPAVITVACVLILSQGLTNTGVIDVFARRIIGPSVSPTINIAALMMLGAVLSAFINNVGAMALLMPVAIKLAARNDLPPGKMLMPLAFATILGGMTTMIGTPPNLIVAGFRAELSDSFGMFDFTPVGLSVAVTCIVFLALLGWRMVPARQQSDASSFDTGTYLAELQVLEGSKAAGRTIAAVQNRLDEADGQIVGMVRNEFRVLAPTPNRKVLEGDLLIIEADPESLSSIISLIDVALVESDRERDKESHQEIDKDIGEERSDEDGPEREKRSDASDEADLSELVAMPNSSLVGRTAEELSLGPSHGLNLLAITRQGRRSIKRLRYTAIQAGDVMLLQGSSQAIGDFTSTFGAVPLAERAVSIPDRKRASAAVVILLGAIALSAIGALPAVVAFAGAMLIYGLAGIIRPRNLYDVVDWPVIVLLAALLPVAGAMTTTGAADEIANAMLNLFAGDNAVIALTLVLVVTMTLSDFMNNAATAAVMCPIAIGVANQLGVSPDSFLMAVAIGASCAMLTPIGHQNNTLILGPGGFRFGDYWRVGLPLEILVVVISVPMLLLVWPLG</sequence>
<evidence type="ECO:0000313" key="11">
    <source>
        <dbReference type="Proteomes" id="UP000219327"/>
    </source>
</evidence>
<evidence type="ECO:0000256" key="5">
    <source>
        <dbReference type="ARBA" id="ARBA00022989"/>
    </source>
</evidence>
<dbReference type="Pfam" id="PF02080">
    <property type="entry name" value="TrkA_C"/>
    <property type="match status" value="2"/>
</dbReference>
<feature type="transmembrane region" description="Helical" evidence="8">
    <location>
        <begin position="554"/>
        <end position="572"/>
    </location>
</feature>
<dbReference type="InterPro" id="IPR004680">
    <property type="entry name" value="Cit_transptr-like_dom"/>
</dbReference>
<evidence type="ECO:0000256" key="6">
    <source>
        <dbReference type="ARBA" id="ARBA00023136"/>
    </source>
</evidence>
<evidence type="ECO:0000256" key="8">
    <source>
        <dbReference type="SAM" id="Phobius"/>
    </source>
</evidence>